<dbReference type="SUPFAM" id="SSF51556">
    <property type="entry name" value="Metallo-dependent hydrolases"/>
    <property type="match status" value="1"/>
</dbReference>
<dbReference type="Pfam" id="PF04909">
    <property type="entry name" value="Amidohydro_2"/>
    <property type="match status" value="1"/>
</dbReference>
<dbReference type="EMBL" id="JRJU01000058">
    <property type="protein sequence ID" value="KHF37968.1"/>
    <property type="molecule type" value="Genomic_DNA"/>
</dbReference>
<dbReference type="Gene3D" id="3.20.20.140">
    <property type="entry name" value="Metal-dependent hydrolases"/>
    <property type="match status" value="1"/>
</dbReference>
<dbReference type="GO" id="GO:0016787">
    <property type="term" value="F:hydrolase activity"/>
    <property type="evidence" value="ECO:0007669"/>
    <property type="project" value="UniProtKB-KW"/>
</dbReference>
<dbReference type="Proteomes" id="UP000030832">
    <property type="component" value="Unassembled WGS sequence"/>
</dbReference>
<feature type="domain" description="Amidohydrolase-related" evidence="2">
    <location>
        <begin position="18"/>
        <end position="363"/>
    </location>
</feature>
<keyword evidence="3" id="KW-0378">Hydrolase</keyword>
<dbReference type="InterPro" id="IPR006680">
    <property type="entry name" value="Amidohydro-rel"/>
</dbReference>
<evidence type="ECO:0000313" key="3">
    <source>
        <dbReference type="EMBL" id="KHF37968.1"/>
    </source>
</evidence>
<name>A0A0B0I692_9BACI</name>
<dbReference type="GO" id="GO:0005737">
    <property type="term" value="C:cytoplasm"/>
    <property type="evidence" value="ECO:0007669"/>
    <property type="project" value="TreeGrafter"/>
</dbReference>
<dbReference type="InterPro" id="IPR032466">
    <property type="entry name" value="Metal_Hydrolase"/>
</dbReference>
<dbReference type="eggNOG" id="COG2159">
    <property type="taxonomic scope" value="Bacteria"/>
</dbReference>
<dbReference type="GO" id="GO:0019748">
    <property type="term" value="P:secondary metabolic process"/>
    <property type="evidence" value="ECO:0007669"/>
    <property type="project" value="TreeGrafter"/>
</dbReference>
<keyword evidence="1" id="KW-0456">Lyase</keyword>
<protein>
    <submittedName>
        <fullName evidence="3">Hydrolase</fullName>
    </submittedName>
</protein>
<keyword evidence="4" id="KW-1185">Reference proteome</keyword>
<dbReference type="InterPro" id="IPR032465">
    <property type="entry name" value="ACMSD"/>
</dbReference>
<proteinExistence type="predicted"/>
<gene>
    <name evidence="3" type="ORF">LQ50_24175</name>
</gene>
<evidence type="ECO:0000313" key="4">
    <source>
        <dbReference type="Proteomes" id="UP000030832"/>
    </source>
</evidence>
<dbReference type="STRING" id="333138.LQ50_24175"/>
<comment type="caution">
    <text evidence="3">The sequence shown here is derived from an EMBL/GenBank/DDBJ whole genome shotgun (WGS) entry which is preliminary data.</text>
</comment>
<dbReference type="GO" id="GO:0016831">
    <property type="term" value="F:carboxy-lyase activity"/>
    <property type="evidence" value="ECO:0007669"/>
    <property type="project" value="InterPro"/>
</dbReference>
<sequence>MNKELSKKKQQHYIIDCDIHHDFPSPDVILPYLSDRWREHHLTYGFKEHHGFVHSFGLYPPVSPFASRQDGWPHNGARPGTDLEFMKAQHLESNNVKYGILNTLFPVQTQLNDEYARALARAVNDWQIKEWLEKDSRLRASIIVPYENPEFAVEEIERVGKHPGFVQIMLLCRSKEPLGRRKYWPIYEAAEAYGLPIGMHIINGGMHGNTSSGWHSYYSEVHTSLSPGAQVQVVSLVCEGVFKRFPKLRVVLIEAGFAWVPSLMWRLDKQYVKLKSELPHLKRLPSEYIREHFRFTTQPMEEPTVPKHFYHILEHLGSDDLLLFATDYPHWDFDDPLKSFPVKIEQELKQKIYYKNAESIYDFKKGEIR</sequence>
<dbReference type="AlphaFoldDB" id="A0A0B0I692"/>
<dbReference type="PANTHER" id="PTHR21240">
    <property type="entry name" value="2-AMINO-3-CARBOXYLMUCONATE-6-SEMIALDEHYDE DECARBOXYLASE"/>
    <property type="match status" value="1"/>
</dbReference>
<accession>A0A0B0I692</accession>
<reference evidence="3 4" key="1">
    <citation type="submission" date="2014-09" db="EMBL/GenBank/DDBJ databases">
        <title>Genome sequencing and annotation of Bacillus Okhensis strain Kh10-101T.</title>
        <authorList>
            <person name="Prakash J.S."/>
        </authorList>
    </citation>
    <scope>NUCLEOTIDE SEQUENCE [LARGE SCALE GENOMIC DNA]</scope>
    <source>
        <strain evidence="4">Kh10-101T</strain>
    </source>
</reference>
<evidence type="ECO:0000256" key="1">
    <source>
        <dbReference type="ARBA" id="ARBA00023239"/>
    </source>
</evidence>
<evidence type="ECO:0000259" key="2">
    <source>
        <dbReference type="Pfam" id="PF04909"/>
    </source>
</evidence>
<organism evidence="3 4">
    <name type="scientific">Halalkalibacter okhensis</name>
    <dbReference type="NCBI Taxonomy" id="333138"/>
    <lineage>
        <taxon>Bacteria</taxon>
        <taxon>Bacillati</taxon>
        <taxon>Bacillota</taxon>
        <taxon>Bacilli</taxon>
        <taxon>Bacillales</taxon>
        <taxon>Bacillaceae</taxon>
        <taxon>Halalkalibacter</taxon>
    </lineage>
</organism>
<dbReference type="PANTHER" id="PTHR21240:SF28">
    <property type="entry name" value="ISO-OROTATE DECARBOXYLASE (EUROFUNG)"/>
    <property type="match status" value="1"/>
</dbReference>